<dbReference type="Proteomes" id="UP000245202">
    <property type="component" value="Unassembled WGS sequence"/>
</dbReference>
<protein>
    <submittedName>
        <fullName evidence="1">Uncharacterized protein</fullName>
    </submittedName>
</protein>
<comment type="caution">
    <text evidence="1">The sequence shown here is derived from an EMBL/GenBank/DDBJ whole genome shotgun (WGS) entry which is preliminary data.</text>
</comment>
<dbReference type="EMBL" id="BDQX01000458">
    <property type="protein sequence ID" value="GBG11963.1"/>
    <property type="molecule type" value="Genomic_DNA"/>
</dbReference>
<dbReference type="AlphaFoldDB" id="A0A2R5F5A9"/>
<evidence type="ECO:0000313" key="2">
    <source>
        <dbReference type="Proteomes" id="UP000245202"/>
    </source>
</evidence>
<reference evidence="1 2" key="1">
    <citation type="submission" date="2017-08" db="EMBL/GenBank/DDBJ databases">
        <title>Substantial Increase in Enzyme Production by Combined Drug-Resistance Mutations in Paenibacillus agaridevorans.</title>
        <authorList>
            <person name="Tanaka Y."/>
            <person name="Funane K."/>
            <person name="Hosaka T."/>
            <person name="Shiwa Y."/>
            <person name="Fujita N."/>
            <person name="Miyazaki T."/>
            <person name="Yoshikawa H."/>
            <person name="Murakami K."/>
            <person name="Kasahara K."/>
            <person name="Inaoka T."/>
            <person name="Hiraga Y."/>
            <person name="Ochi K."/>
        </authorList>
    </citation>
    <scope>NUCLEOTIDE SEQUENCE [LARGE SCALE GENOMIC DNA]</scope>
    <source>
        <strain evidence="1 2">T-3040</strain>
    </source>
</reference>
<organism evidence="1 2">
    <name type="scientific">Paenibacillus agaridevorans</name>
    <dbReference type="NCBI Taxonomy" id="171404"/>
    <lineage>
        <taxon>Bacteria</taxon>
        <taxon>Bacillati</taxon>
        <taxon>Bacillota</taxon>
        <taxon>Bacilli</taxon>
        <taxon>Bacillales</taxon>
        <taxon>Paenibacillaceae</taxon>
        <taxon>Paenibacillus</taxon>
    </lineage>
</organism>
<gene>
    <name evidence="1" type="ORF">PAT3040_06822</name>
</gene>
<name>A0A2R5F5A9_9BACL</name>
<keyword evidence="2" id="KW-1185">Reference proteome</keyword>
<sequence>MLIPITFAGPEVSETKDMLSKYVSSGNIAGAHVATTTLRSSVSTFVPSSTAFLKKTQHRKHKLMC</sequence>
<proteinExistence type="predicted"/>
<accession>A0A2R5F5A9</accession>
<evidence type="ECO:0000313" key="1">
    <source>
        <dbReference type="EMBL" id="GBG11963.1"/>
    </source>
</evidence>